<organism evidence="3 4">
    <name type="scientific">Blepharisma stoltei</name>
    <dbReference type="NCBI Taxonomy" id="1481888"/>
    <lineage>
        <taxon>Eukaryota</taxon>
        <taxon>Sar</taxon>
        <taxon>Alveolata</taxon>
        <taxon>Ciliophora</taxon>
        <taxon>Postciliodesmatophora</taxon>
        <taxon>Heterotrichea</taxon>
        <taxon>Heterotrichida</taxon>
        <taxon>Blepharismidae</taxon>
        <taxon>Blepharisma</taxon>
    </lineage>
</organism>
<gene>
    <name evidence="3" type="ORF">BSTOLATCC_MIC23537</name>
</gene>
<reference evidence="3" key="1">
    <citation type="submission" date="2021-09" db="EMBL/GenBank/DDBJ databases">
        <authorList>
            <consortium name="AG Swart"/>
            <person name="Singh M."/>
            <person name="Singh A."/>
            <person name="Seah K."/>
            <person name="Emmerich C."/>
        </authorList>
    </citation>
    <scope>NUCLEOTIDE SEQUENCE</scope>
    <source>
        <strain evidence="3">ATCC30299</strain>
    </source>
</reference>
<evidence type="ECO:0000256" key="1">
    <source>
        <dbReference type="SAM" id="Coils"/>
    </source>
</evidence>
<keyword evidence="1" id="KW-0175">Coiled coil</keyword>
<name>A0AAU9J1T0_9CILI</name>
<feature type="transmembrane region" description="Helical" evidence="2">
    <location>
        <begin position="302"/>
        <end position="321"/>
    </location>
</feature>
<proteinExistence type="predicted"/>
<evidence type="ECO:0000313" key="3">
    <source>
        <dbReference type="EMBL" id="CAG9319329.1"/>
    </source>
</evidence>
<protein>
    <submittedName>
        <fullName evidence="3">Uncharacterized protein</fullName>
    </submittedName>
</protein>
<dbReference type="AlphaFoldDB" id="A0AAU9J1T0"/>
<keyword evidence="2" id="KW-0812">Transmembrane</keyword>
<evidence type="ECO:0000256" key="2">
    <source>
        <dbReference type="SAM" id="Phobius"/>
    </source>
</evidence>
<keyword evidence="4" id="KW-1185">Reference proteome</keyword>
<dbReference type="Proteomes" id="UP001162131">
    <property type="component" value="Unassembled WGS sequence"/>
</dbReference>
<accession>A0AAU9J1T0</accession>
<feature type="coiled-coil region" evidence="1">
    <location>
        <begin position="221"/>
        <end position="272"/>
    </location>
</feature>
<keyword evidence="2" id="KW-1133">Transmembrane helix</keyword>
<evidence type="ECO:0000313" key="4">
    <source>
        <dbReference type="Proteomes" id="UP001162131"/>
    </source>
</evidence>
<dbReference type="EMBL" id="CAJZBQ010000022">
    <property type="protein sequence ID" value="CAG9319329.1"/>
    <property type="molecule type" value="Genomic_DNA"/>
</dbReference>
<keyword evidence="2" id="KW-0472">Membrane</keyword>
<sequence>MSEKLARTDIIFTHLNKKILGVIGARFNRWAFNSLLIAMEIPKEIQKVKVAMPMMDKPKSDNIGDKWKEFGKNISKENQTLSTTAGREKNPEPKDKVQEFPIKIKNSKKDAIKDLVSKQIKLINKKLDHKKAQRSMIISDVKNLNDLYNKESAILQHFFEIVEKSKASIKKIDDLSIRKLIWSERSEELASYFYGFYVRINETISEISKMRDINIEKIKQYKNVLNECRQEDEKIMNLVNDIKILEERSEQKEKESSEKNEDENAIEEIGEKASETIEIERLEIPGNLDRELLNIQDREPTVLEFTIVCLIFGFSFSYILGTQFGLK</sequence>
<comment type="caution">
    <text evidence="3">The sequence shown here is derived from an EMBL/GenBank/DDBJ whole genome shotgun (WGS) entry which is preliminary data.</text>
</comment>